<dbReference type="Gene3D" id="1.20.1290.10">
    <property type="entry name" value="AhpD-like"/>
    <property type="match status" value="1"/>
</dbReference>
<organism evidence="1 2">
    <name type="scientific">Didymella heteroderae</name>
    <dbReference type="NCBI Taxonomy" id="1769908"/>
    <lineage>
        <taxon>Eukaryota</taxon>
        <taxon>Fungi</taxon>
        <taxon>Dikarya</taxon>
        <taxon>Ascomycota</taxon>
        <taxon>Pezizomycotina</taxon>
        <taxon>Dothideomycetes</taxon>
        <taxon>Pleosporomycetidae</taxon>
        <taxon>Pleosporales</taxon>
        <taxon>Pleosporineae</taxon>
        <taxon>Didymellaceae</taxon>
        <taxon>Didymella</taxon>
    </lineage>
</organism>
<dbReference type="PANTHER" id="PTHR28180">
    <property type="entry name" value="CONSERVED MITOCHONDRIAL PROTEIN-RELATED"/>
    <property type="match status" value="1"/>
</dbReference>
<dbReference type="AlphaFoldDB" id="A0A9P4WFU4"/>
<evidence type="ECO:0000313" key="1">
    <source>
        <dbReference type="EMBL" id="KAF3031140.1"/>
    </source>
</evidence>
<dbReference type="PANTHER" id="PTHR28180:SF2">
    <property type="entry name" value="PEROXISOMAL PROTEIN 2"/>
    <property type="match status" value="1"/>
</dbReference>
<protein>
    <submittedName>
        <fullName evidence="1">Uncharacterized protein</fullName>
    </submittedName>
</protein>
<dbReference type="InterPro" id="IPR029032">
    <property type="entry name" value="AhpD-like"/>
</dbReference>
<evidence type="ECO:0000313" key="2">
    <source>
        <dbReference type="Proteomes" id="UP000758155"/>
    </source>
</evidence>
<name>A0A9P4WFU4_9PLEO</name>
<dbReference type="SUPFAM" id="SSF69118">
    <property type="entry name" value="AhpD-like"/>
    <property type="match status" value="1"/>
</dbReference>
<dbReference type="OrthoDB" id="5392202at2759"/>
<reference evidence="1" key="1">
    <citation type="submission" date="2019-04" db="EMBL/GenBank/DDBJ databases">
        <title>Sequencing of skin fungus with MAO and IRED activity.</title>
        <authorList>
            <person name="Marsaioli A.J."/>
            <person name="Bonatto J.M.C."/>
            <person name="Reis Junior O."/>
        </authorList>
    </citation>
    <scope>NUCLEOTIDE SEQUENCE</scope>
    <source>
        <strain evidence="1">28M1</strain>
    </source>
</reference>
<gene>
    <name evidence="1" type="ORF">E8E12_000735</name>
</gene>
<accession>A0A9P4WFU4</accession>
<comment type="caution">
    <text evidence="1">The sequence shown here is derived from an EMBL/GenBank/DDBJ whole genome shotgun (WGS) entry which is preliminary data.</text>
</comment>
<proteinExistence type="predicted"/>
<sequence length="287" mass="31251">MPKPSNDLRKLIGAKSSVPRCWPPATFEAVVAEIEKEATERGLDQKPWIAITIATVMTLGSPESVTAVAKHLVKTIPPNDVVAAVEFAREVGVMGMAMNGAPWTITMLAIFCESLPTAIKKSLRSTPSRHTNGLVATSTPLRGRTLWEQIHYPFADKLEQKFGRVHPDLPSLVVKNVYGDLFCNSVCESDRTIGRVTTSLSAIACLRAKSKCAPLDFEAQLFDHVCGLKNAWRDGTWKSEPGIGTGGAVEWLLKDEGCIWVLEKVDRLSTALGLPAYTPPSQGRSKL</sequence>
<dbReference type="EMBL" id="SWKV01000196">
    <property type="protein sequence ID" value="KAF3031140.1"/>
    <property type="molecule type" value="Genomic_DNA"/>
</dbReference>
<dbReference type="InterPro" id="IPR052999">
    <property type="entry name" value="PTS1_Protein"/>
</dbReference>
<keyword evidence="2" id="KW-1185">Reference proteome</keyword>
<dbReference type="Proteomes" id="UP000758155">
    <property type="component" value="Unassembled WGS sequence"/>
</dbReference>